<gene>
    <name evidence="6" type="ORF">NCTC9149_05543</name>
</gene>
<dbReference type="GO" id="GO:0016020">
    <property type="term" value="C:membrane"/>
    <property type="evidence" value="ECO:0007669"/>
    <property type="project" value="UniProtKB-SubCell"/>
</dbReference>
<keyword evidence="3 5" id="KW-1133">Transmembrane helix</keyword>
<accession>A0A7H4P9F5</accession>
<dbReference type="InterPro" id="IPR035906">
    <property type="entry name" value="MetI-like_sf"/>
</dbReference>
<keyword evidence="2 5" id="KW-0812">Transmembrane</keyword>
<evidence type="ECO:0000256" key="5">
    <source>
        <dbReference type="SAM" id="Phobius"/>
    </source>
</evidence>
<evidence type="ECO:0000256" key="1">
    <source>
        <dbReference type="ARBA" id="ARBA00004141"/>
    </source>
</evidence>
<name>A0A7H4P9F5_9ENTR</name>
<keyword evidence="4 5" id="KW-0472">Membrane</keyword>
<dbReference type="Proteomes" id="UP000254571">
    <property type="component" value="Unassembled WGS sequence"/>
</dbReference>
<evidence type="ECO:0000256" key="2">
    <source>
        <dbReference type="ARBA" id="ARBA00022692"/>
    </source>
</evidence>
<evidence type="ECO:0000313" key="6">
    <source>
        <dbReference type="EMBL" id="STW09070.1"/>
    </source>
</evidence>
<evidence type="ECO:0000313" key="7">
    <source>
        <dbReference type="Proteomes" id="UP000254571"/>
    </source>
</evidence>
<feature type="transmembrane region" description="Helical" evidence="5">
    <location>
        <begin position="28"/>
        <end position="54"/>
    </location>
</feature>
<sequence>MNANLAVIVDNLDYLLWGRLADGIPGGVVLTLLMAIGAAALALPGGVLLAGIAWRYDGIVRRLLFLWRRLFAASR</sequence>
<comment type="caution">
    <text evidence="6">The sequence shown here is derived from an EMBL/GenBank/DDBJ whole genome shotgun (WGS) entry which is preliminary data.</text>
</comment>
<dbReference type="AlphaFoldDB" id="A0A7H4P9F5"/>
<reference evidence="6 7" key="1">
    <citation type="submission" date="2018-06" db="EMBL/GenBank/DDBJ databases">
        <authorList>
            <consortium name="Pathogen Informatics"/>
            <person name="Doyle S."/>
        </authorList>
    </citation>
    <scope>NUCLEOTIDE SEQUENCE [LARGE SCALE GENOMIC DNA]</scope>
    <source>
        <strain evidence="6 7">NCTC9149</strain>
    </source>
</reference>
<dbReference type="SUPFAM" id="SSF161098">
    <property type="entry name" value="MetI-like"/>
    <property type="match status" value="1"/>
</dbReference>
<organism evidence="6 7">
    <name type="scientific">Klebsiella grimontii</name>
    <dbReference type="NCBI Taxonomy" id="2058152"/>
    <lineage>
        <taxon>Bacteria</taxon>
        <taxon>Pseudomonadati</taxon>
        <taxon>Pseudomonadota</taxon>
        <taxon>Gammaproteobacteria</taxon>
        <taxon>Enterobacterales</taxon>
        <taxon>Enterobacteriaceae</taxon>
        <taxon>Klebsiella/Raoultella group</taxon>
        <taxon>Klebsiella</taxon>
    </lineage>
</organism>
<evidence type="ECO:0000256" key="4">
    <source>
        <dbReference type="ARBA" id="ARBA00023136"/>
    </source>
</evidence>
<comment type="subcellular location">
    <subcellularLocation>
        <location evidence="1">Membrane</location>
        <topology evidence="1">Multi-pass membrane protein</topology>
    </subcellularLocation>
</comment>
<dbReference type="EMBL" id="UGMX01000002">
    <property type="protein sequence ID" value="STW09070.1"/>
    <property type="molecule type" value="Genomic_DNA"/>
</dbReference>
<protein>
    <submittedName>
        <fullName evidence="6">Binding-protein-dependent transport system inner membrane protein</fullName>
    </submittedName>
</protein>
<evidence type="ECO:0000256" key="3">
    <source>
        <dbReference type="ARBA" id="ARBA00022989"/>
    </source>
</evidence>
<proteinExistence type="predicted"/>